<dbReference type="InterPro" id="IPR011059">
    <property type="entry name" value="Metal-dep_hydrolase_composite"/>
</dbReference>
<evidence type="ECO:0000313" key="7">
    <source>
        <dbReference type="EMBL" id="MCR2043011.1"/>
    </source>
</evidence>
<dbReference type="Proteomes" id="UP001142078">
    <property type="component" value="Unassembled WGS sequence"/>
</dbReference>
<feature type="domain" description="Amidohydrolase-related" evidence="6">
    <location>
        <begin position="52"/>
        <end position="436"/>
    </location>
</feature>
<name>A0A9X2MKN4_9FIRM</name>
<organism evidence="7 8">
    <name type="scientific">Anaerosalibacter massiliensis</name>
    <dbReference type="NCBI Taxonomy" id="1347392"/>
    <lineage>
        <taxon>Bacteria</taxon>
        <taxon>Bacillati</taxon>
        <taxon>Bacillota</taxon>
        <taxon>Tissierellia</taxon>
        <taxon>Tissierellales</taxon>
        <taxon>Sporanaerobacteraceae</taxon>
        <taxon>Anaerosalibacter</taxon>
    </lineage>
</organism>
<dbReference type="Gene3D" id="3.20.20.140">
    <property type="entry name" value="Metal-dependent hydrolases"/>
    <property type="match status" value="1"/>
</dbReference>
<dbReference type="Gene3D" id="2.30.40.10">
    <property type="entry name" value="Urease, subunit C, domain 1"/>
    <property type="match status" value="1"/>
</dbReference>
<gene>
    <name evidence="7" type="primary">hydA</name>
    <name evidence="7" type="ORF">NSA23_02650</name>
</gene>
<dbReference type="InterPro" id="IPR006680">
    <property type="entry name" value="Amidohydro-rel"/>
</dbReference>
<evidence type="ECO:0000313" key="8">
    <source>
        <dbReference type="Proteomes" id="UP001142078"/>
    </source>
</evidence>
<comment type="similarity">
    <text evidence="2">Belongs to the metallo-dependent hydrolases superfamily. Hydantoinase/dihydropyrimidinase family.</text>
</comment>
<evidence type="ECO:0000259" key="6">
    <source>
        <dbReference type="Pfam" id="PF01979"/>
    </source>
</evidence>
<dbReference type="SUPFAM" id="SSF51338">
    <property type="entry name" value="Composite domain of metallo-dependent hydrolases"/>
    <property type="match status" value="2"/>
</dbReference>
<dbReference type="GO" id="GO:0046872">
    <property type="term" value="F:metal ion binding"/>
    <property type="evidence" value="ECO:0007669"/>
    <property type="project" value="UniProtKB-KW"/>
</dbReference>
<keyword evidence="4 7" id="KW-0378">Hydrolase</keyword>
<dbReference type="EMBL" id="JANJZL010000001">
    <property type="protein sequence ID" value="MCR2043011.1"/>
    <property type="molecule type" value="Genomic_DNA"/>
</dbReference>
<dbReference type="PANTHER" id="PTHR11647:SF1">
    <property type="entry name" value="COLLAPSIN RESPONSE MEDIATOR PROTEIN"/>
    <property type="match status" value="1"/>
</dbReference>
<protein>
    <submittedName>
        <fullName evidence="7">Dihydropyrimidinase</fullName>
        <ecNumber evidence="7">3.5.2.2</ecNumber>
    </submittedName>
</protein>
<feature type="modified residue" description="N6-carboxylysine" evidence="5">
    <location>
        <position position="152"/>
    </location>
</feature>
<dbReference type="OrthoDB" id="9765462at2"/>
<evidence type="ECO:0000256" key="3">
    <source>
        <dbReference type="ARBA" id="ARBA00022723"/>
    </source>
</evidence>
<dbReference type="AlphaFoldDB" id="A0A9X2MKN4"/>
<comment type="caution">
    <text evidence="7">The sequence shown here is derived from an EMBL/GenBank/DDBJ whole genome shotgun (WGS) entry which is preliminary data.</text>
</comment>
<dbReference type="EC" id="3.5.2.2" evidence="7"/>
<dbReference type="GO" id="GO:0004157">
    <property type="term" value="F:dihydropyrimidinase activity"/>
    <property type="evidence" value="ECO:0007669"/>
    <property type="project" value="UniProtKB-EC"/>
</dbReference>
<keyword evidence="3" id="KW-0479">Metal-binding</keyword>
<dbReference type="FunFam" id="3.20.20.140:FF:000076">
    <property type="entry name" value="Dihydropyrimidinase like 2"/>
    <property type="match status" value="1"/>
</dbReference>
<dbReference type="GO" id="GO:0005829">
    <property type="term" value="C:cytosol"/>
    <property type="evidence" value="ECO:0007669"/>
    <property type="project" value="TreeGrafter"/>
</dbReference>
<dbReference type="PANTHER" id="PTHR11647">
    <property type="entry name" value="HYDRANTOINASE/DIHYDROPYRIMIDINASE FAMILY MEMBER"/>
    <property type="match status" value="1"/>
</dbReference>
<dbReference type="InterPro" id="IPR032466">
    <property type="entry name" value="Metal_Hydrolase"/>
</dbReference>
<dbReference type="NCBIfam" id="TIGR02033">
    <property type="entry name" value="D-hydantoinase"/>
    <property type="match status" value="1"/>
</dbReference>
<dbReference type="RefSeq" id="WP_042681265.1">
    <property type="nucleotide sequence ID" value="NZ_CABKTM010000043.1"/>
</dbReference>
<reference evidence="7" key="1">
    <citation type="submission" date="2022-07" db="EMBL/GenBank/DDBJ databases">
        <title>Enhanced cultured diversity of the mouse gut microbiota enables custom-made synthetic communities.</title>
        <authorList>
            <person name="Afrizal A."/>
        </authorList>
    </citation>
    <scope>NUCLEOTIDE SEQUENCE</scope>
    <source>
        <strain evidence="7">DSM 29482</strain>
    </source>
</reference>
<dbReference type="InterPro" id="IPR050378">
    <property type="entry name" value="Metallo-dep_Hydrolases_sf"/>
</dbReference>
<sequence>MKDFDLVIRNGTIVTSSDIFSGDIGIKRGEIKELGRNLSERAEDVYDAKGKYIFPGGIDAHTHLDMPFGGTFSSDDFNTGTKAAAIGGTTTIVDFAVQPQGKTLNETIEMWREKADGNACIDYGLHLAITQMNDKTREEIPQVIRDGYSSFKVFMIYEGMMVDDLTFMEVLDIASENNGLISVHAENPFVIDYFTKKLLESGKTAPKYHEISRPAYCEGEATNRAISLAKMTNAPLYVVHCSCEESASEIKKAREEGFPIMGETCPQYLLLSRDNYEEEGFNGAKYVMSPPLRDKKNWNYLWKALNDGVLQTVATDHCPFFMKQKRMGLDDFTKIPNGAPGIELRMALMYSYGVDKGNISIEKFVQLTSTNVAKIFGLYPKKGSIVVGGDADLMIFDPEKKVKISKDILHENVDYTPYEELELKGYPVATFSRGELIAEDGEYIGSENRGEFIKRSGPKII</sequence>
<comment type="cofactor">
    <cofactor evidence="1">
        <name>Zn(2+)</name>
        <dbReference type="ChEBI" id="CHEBI:29105"/>
    </cofactor>
</comment>
<evidence type="ECO:0000256" key="2">
    <source>
        <dbReference type="ARBA" id="ARBA00008829"/>
    </source>
</evidence>
<accession>A0A9X2MKN4</accession>
<dbReference type="Pfam" id="PF01979">
    <property type="entry name" value="Amidohydro_1"/>
    <property type="match status" value="1"/>
</dbReference>
<comment type="PTM">
    <text evidence="5">Carbamylation allows a single lysine to coordinate two divalent metal cations.</text>
</comment>
<dbReference type="SUPFAM" id="SSF51556">
    <property type="entry name" value="Metallo-dependent hydrolases"/>
    <property type="match status" value="1"/>
</dbReference>
<evidence type="ECO:0000256" key="1">
    <source>
        <dbReference type="ARBA" id="ARBA00001947"/>
    </source>
</evidence>
<evidence type="ECO:0000256" key="4">
    <source>
        <dbReference type="ARBA" id="ARBA00022801"/>
    </source>
</evidence>
<evidence type="ECO:0000256" key="5">
    <source>
        <dbReference type="PIRSR" id="PIRSR611778-50"/>
    </source>
</evidence>
<dbReference type="InterPro" id="IPR011778">
    <property type="entry name" value="Hydantoinase/dihydroPyrase"/>
</dbReference>
<proteinExistence type="inferred from homology"/>
<keyword evidence="8" id="KW-1185">Reference proteome</keyword>
<dbReference type="CDD" id="cd01314">
    <property type="entry name" value="D-HYD"/>
    <property type="match status" value="1"/>
</dbReference>